<organism evidence="1">
    <name type="scientific">Timema poppense</name>
    <name type="common">Walking stick</name>
    <dbReference type="NCBI Taxonomy" id="170557"/>
    <lineage>
        <taxon>Eukaryota</taxon>
        <taxon>Metazoa</taxon>
        <taxon>Ecdysozoa</taxon>
        <taxon>Arthropoda</taxon>
        <taxon>Hexapoda</taxon>
        <taxon>Insecta</taxon>
        <taxon>Pterygota</taxon>
        <taxon>Neoptera</taxon>
        <taxon>Polyneoptera</taxon>
        <taxon>Phasmatodea</taxon>
        <taxon>Timematodea</taxon>
        <taxon>Timematoidea</taxon>
        <taxon>Timematidae</taxon>
        <taxon>Timema</taxon>
    </lineage>
</organism>
<dbReference type="EMBL" id="OD042133">
    <property type="protein sequence ID" value="CAD7421044.1"/>
    <property type="molecule type" value="Genomic_DNA"/>
</dbReference>
<proteinExistence type="predicted"/>
<accession>A0A7R9DUF8</accession>
<dbReference type="Pfam" id="PF12895">
    <property type="entry name" value="ANAPC3"/>
    <property type="match status" value="1"/>
</dbReference>
<protein>
    <submittedName>
        <fullName evidence="1">Uncharacterized protein</fullName>
    </submittedName>
</protein>
<sequence length="112" mass="13122">MMAGETDSEMKTLPEHDINIDNYRNLVRTYIDLHLYSAAQFWADKVVSLSNGEPRDVYWLAQCMYHMKQYHRAAHVIRSRGLEKRKPKLVERLVVLSSTAEDGEIEVRISVW</sequence>
<gene>
    <name evidence="1" type="ORF">TPSB3V08_LOCUS14459</name>
</gene>
<dbReference type="Gene3D" id="1.25.40.10">
    <property type="entry name" value="Tetratricopeptide repeat domain"/>
    <property type="match status" value="1"/>
</dbReference>
<reference evidence="1" key="1">
    <citation type="submission" date="2020-11" db="EMBL/GenBank/DDBJ databases">
        <authorList>
            <person name="Tran Van P."/>
        </authorList>
    </citation>
    <scope>NUCLEOTIDE SEQUENCE</scope>
</reference>
<name>A0A7R9DUF8_TIMPO</name>
<dbReference type="SUPFAM" id="SSF48452">
    <property type="entry name" value="TPR-like"/>
    <property type="match status" value="1"/>
</dbReference>
<dbReference type="InterPro" id="IPR011990">
    <property type="entry name" value="TPR-like_helical_dom_sf"/>
</dbReference>
<evidence type="ECO:0000313" key="1">
    <source>
        <dbReference type="EMBL" id="CAD7421044.1"/>
    </source>
</evidence>
<dbReference type="AlphaFoldDB" id="A0A7R9DUF8"/>